<dbReference type="OrthoDB" id="33550at2157"/>
<dbReference type="Pfam" id="PF01663">
    <property type="entry name" value="Phosphodiest"/>
    <property type="match status" value="1"/>
</dbReference>
<dbReference type="SUPFAM" id="SSF53649">
    <property type="entry name" value="Alkaline phosphatase-like"/>
    <property type="match status" value="1"/>
</dbReference>
<dbReference type="PANTHER" id="PTHR10151">
    <property type="entry name" value="ECTONUCLEOTIDE PYROPHOSPHATASE/PHOSPHODIESTERASE"/>
    <property type="match status" value="1"/>
</dbReference>
<dbReference type="GeneID" id="8827268"/>
<evidence type="ECO:0000313" key="1">
    <source>
        <dbReference type="EMBL" id="ADD08137.1"/>
    </source>
</evidence>
<gene>
    <name evidence="1" type="ordered locus">Aboo_0326</name>
</gene>
<dbReference type="Gene3D" id="3.40.720.10">
    <property type="entry name" value="Alkaline Phosphatase, subunit A"/>
    <property type="match status" value="1"/>
</dbReference>
<name>B5IDR1_ACIB4</name>
<evidence type="ECO:0000313" key="2">
    <source>
        <dbReference type="Proteomes" id="UP000001400"/>
    </source>
</evidence>
<dbReference type="HOGENOM" id="CLU_039939_1_0_2"/>
<dbReference type="EMBL" id="CP001941">
    <property type="protein sequence ID" value="ADD08137.1"/>
    <property type="molecule type" value="Genomic_DNA"/>
</dbReference>
<dbReference type="STRING" id="439481.Aboo_0326"/>
<dbReference type="InterPro" id="IPR017850">
    <property type="entry name" value="Alkaline_phosphatase_core_sf"/>
</dbReference>
<organism evidence="1 2">
    <name type="scientific">Aciduliprofundum boonei (strain DSM 19572 / T469)</name>
    <dbReference type="NCBI Taxonomy" id="439481"/>
    <lineage>
        <taxon>Archaea</taxon>
        <taxon>Methanobacteriati</taxon>
        <taxon>Thermoplasmatota</taxon>
        <taxon>DHVE2 group</taxon>
        <taxon>Candidatus Aciduliprofundum</taxon>
    </lineage>
</organism>
<proteinExistence type="predicted"/>
<protein>
    <submittedName>
        <fullName evidence="1">Type I phosphodiesterase/nucleotide pyrophosphatase</fullName>
    </submittedName>
</protein>
<dbReference type="RefSeq" id="WP_008084407.1">
    <property type="nucleotide sequence ID" value="NC_013926.1"/>
</dbReference>
<dbReference type="GO" id="GO:0016787">
    <property type="term" value="F:hydrolase activity"/>
    <property type="evidence" value="ECO:0007669"/>
    <property type="project" value="UniProtKB-ARBA"/>
</dbReference>
<dbReference type="InterPro" id="IPR002591">
    <property type="entry name" value="Phosphodiest/P_Trfase"/>
</dbReference>
<sequence>MEVLPDFRNGIYNVPHTILNILGIKSNKVLEPIKDLKEDKIFFILVDAFGYNLFEKYIKDFCDYDHFKLTSLFPSTTSAVLTTLYTGLSPKEHGILEWYMYYEEFGEIIKTLPFSRKDGKENDELIKLGFSPKNLFNLPTIFEKLKKEDIDSKFFVRKDYASSSYTLHMGKGAKIVPYTSLENVFQLLKKSNAALNFLYIDYLDIAQHHYGPNSKETKDLLLKIWKNIVDLKNHTKERTIVTADHGQIEVSKNFIIDVPKDLVGGSPRDVFLYSDYLPSLDYMDVLNKEDILKLLGPGKEHPKLKERVPNYILLPKDSYTIWFEDFALKGLHGGLSAEEMFVPFILV</sequence>
<keyword evidence="2" id="KW-1185">Reference proteome</keyword>
<dbReference type="PANTHER" id="PTHR10151:SF120">
    <property type="entry name" value="BIS(5'-ADENOSYL)-TRIPHOSPHATASE"/>
    <property type="match status" value="1"/>
</dbReference>
<reference evidence="1" key="1">
    <citation type="submission" date="2010-02" db="EMBL/GenBank/DDBJ databases">
        <title>Complete sequence of Aciduliprofundum boonei T469.</title>
        <authorList>
            <consortium name="US DOE Joint Genome Institute"/>
            <person name="Lucas S."/>
            <person name="Copeland A."/>
            <person name="Lapidus A."/>
            <person name="Cheng J.-F."/>
            <person name="Bruce D."/>
            <person name="Goodwin L."/>
            <person name="Pitluck S."/>
            <person name="Saunders E."/>
            <person name="Detter J.C."/>
            <person name="Han C."/>
            <person name="Tapia R."/>
            <person name="Land M."/>
            <person name="Hauser L."/>
            <person name="Kyrpides N."/>
            <person name="Mikhailova N."/>
            <person name="Flores G."/>
            <person name="Reysenbach A.-L."/>
            <person name="Woyke T."/>
        </authorList>
    </citation>
    <scope>NUCLEOTIDE SEQUENCE</scope>
    <source>
        <strain evidence="1">T469</strain>
    </source>
</reference>
<dbReference type="eggNOG" id="arCOG01378">
    <property type="taxonomic scope" value="Archaea"/>
</dbReference>
<dbReference type="Proteomes" id="UP000001400">
    <property type="component" value="Chromosome"/>
</dbReference>
<dbReference type="KEGG" id="abi:Aboo_0326"/>
<accession>B5IDR1</accession>
<dbReference type="AlphaFoldDB" id="B5IDR1"/>